<dbReference type="CDD" id="cd11495">
    <property type="entry name" value="SLC5sbd_NIS-like_u3"/>
    <property type="match status" value="1"/>
</dbReference>
<evidence type="ECO:0000256" key="7">
    <source>
        <dbReference type="RuleBase" id="RU362091"/>
    </source>
</evidence>
<comment type="subcellular location">
    <subcellularLocation>
        <location evidence="1">Cell membrane</location>
        <topology evidence="1">Multi-pass membrane protein</topology>
    </subcellularLocation>
</comment>
<feature type="transmembrane region" description="Helical" evidence="8">
    <location>
        <begin position="315"/>
        <end position="339"/>
    </location>
</feature>
<dbReference type="InterPro" id="IPR001734">
    <property type="entry name" value="Na/solute_symporter"/>
</dbReference>
<comment type="similarity">
    <text evidence="7">Belongs to the sodium:solute symporter (SSF) (TC 2.A.21) family.</text>
</comment>
<feature type="transmembrane region" description="Helical" evidence="8">
    <location>
        <begin position="6"/>
        <end position="27"/>
    </location>
</feature>
<evidence type="ECO:0000256" key="6">
    <source>
        <dbReference type="ARBA" id="ARBA00023201"/>
    </source>
</evidence>
<dbReference type="AlphaFoldDB" id="A0A951MGC1"/>
<feature type="transmembrane region" description="Helical" evidence="8">
    <location>
        <begin position="270"/>
        <end position="295"/>
    </location>
</feature>
<dbReference type="RefSeq" id="WP_219291216.1">
    <property type="nucleotide sequence ID" value="NZ_RPHB01000006.1"/>
</dbReference>
<dbReference type="InterPro" id="IPR051163">
    <property type="entry name" value="Sodium:Solute_Symporter_SSF"/>
</dbReference>
<keyword evidence="5" id="KW-0406">Ion transport</keyword>
<sequence length="490" mass="53495">MDFSNLDLIVFLIYVIGTVGFGVSFYFRKQSTSDYITGSGKIPSWVLGMSIFATYVSSISFLALPGASYQSNWNGFVFSLSIPIAAWIAVRFFMPLYRKINSPSAYAFLEQKFGLWARIYASTCYLLTQLARMGAIMYLLALPMEAFFGWSIPWIILFTGLAVICYSMLGGIKAVVWTDAIQGVILIIGALGCLITILNQLPGGWLQAQSVALEQGKFSLGSFGLSLSESTFWVILVYGLFINLQNFGVDQSYIQRYLGAKSDKEASKSIWFGSLLYIPVSLLFFMIGTALFVYFQVYDELLPAELGAFESADKVFPYFIVSTLPSGLTGLMVAAIFAAGMSTISTSVNSSATVILEDHFKKYILKNPNERTSLRILYISSFLMGSISIGVGLAFNGVLSALETWWALASIFSGGILGLFLLGLFRPTLTKISALLGVIAGVLLIGLVSWGCLPVHKNLAIVLGTMAILLVGFLLGLIVKGQKEPQGNYR</sequence>
<comment type="caution">
    <text evidence="9">The sequence shown here is derived from an EMBL/GenBank/DDBJ whole genome shotgun (WGS) entry which is preliminary data.</text>
</comment>
<evidence type="ECO:0000256" key="1">
    <source>
        <dbReference type="ARBA" id="ARBA00004651"/>
    </source>
</evidence>
<dbReference type="Proteomes" id="UP000727490">
    <property type="component" value="Unassembled WGS sequence"/>
</dbReference>
<dbReference type="NCBIfam" id="TIGR00813">
    <property type="entry name" value="sss"/>
    <property type="match status" value="1"/>
</dbReference>
<dbReference type="GO" id="GO:0006814">
    <property type="term" value="P:sodium ion transport"/>
    <property type="evidence" value="ECO:0007669"/>
    <property type="project" value="UniProtKB-KW"/>
</dbReference>
<dbReference type="PANTHER" id="PTHR42985:SF32">
    <property type="entry name" value="SODIUM IODIDE SYMPORTER"/>
    <property type="match status" value="1"/>
</dbReference>
<name>A0A951MGC1_9BACT</name>
<keyword evidence="10" id="KW-1185">Reference proteome</keyword>
<feature type="transmembrane region" description="Helical" evidence="8">
    <location>
        <begin position="459"/>
        <end position="479"/>
    </location>
</feature>
<dbReference type="GO" id="GO:0005886">
    <property type="term" value="C:plasma membrane"/>
    <property type="evidence" value="ECO:0007669"/>
    <property type="project" value="UniProtKB-SubCell"/>
</dbReference>
<feature type="transmembrane region" description="Helical" evidence="8">
    <location>
        <begin position="405"/>
        <end position="425"/>
    </location>
</feature>
<protein>
    <submittedName>
        <fullName evidence="9">Sodium:solute symporter</fullName>
    </submittedName>
</protein>
<feature type="transmembrane region" description="Helical" evidence="8">
    <location>
        <begin position="176"/>
        <end position="198"/>
    </location>
</feature>
<keyword evidence="8" id="KW-0472">Membrane</keyword>
<keyword evidence="6" id="KW-0739">Sodium transport</keyword>
<feature type="transmembrane region" description="Helical" evidence="8">
    <location>
        <begin position="432"/>
        <end position="453"/>
    </location>
</feature>
<evidence type="ECO:0000256" key="2">
    <source>
        <dbReference type="ARBA" id="ARBA00022448"/>
    </source>
</evidence>
<dbReference type="PROSITE" id="PS50283">
    <property type="entry name" value="NA_SOLUT_SYMP_3"/>
    <property type="match status" value="1"/>
</dbReference>
<keyword evidence="8" id="KW-1133">Transmembrane helix</keyword>
<evidence type="ECO:0000256" key="3">
    <source>
        <dbReference type="ARBA" id="ARBA00022475"/>
    </source>
</evidence>
<evidence type="ECO:0000313" key="10">
    <source>
        <dbReference type="Proteomes" id="UP000727490"/>
    </source>
</evidence>
<feature type="transmembrane region" description="Helical" evidence="8">
    <location>
        <begin position="147"/>
        <end position="169"/>
    </location>
</feature>
<keyword evidence="8" id="KW-0812">Transmembrane</keyword>
<dbReference type="Pfam" id="PF00474">
    <property type="entry name" value="SSF"/>
    <property type="match status" value="1"/>
</dbReference>
<organism evidence="9 10">
    <name type="scientific">Arthrospiribacter ruber</name>
    <dbReference type="NCBI Taxonomy" id="2487934"/>
    <lineage>
        <taxon>Bacteria</taxon>
        <taxon>Pseudomonadati</taxon>
        <taxon>Bacteroidota</taxon>
        <taxon>Cytophagia</taxon>
        <taxon>Cytophagales</taxon>
        <taxon>Cyclobacteriaceae</taxon>
        <taxon>Arthrospiribacter</taxon>
    </lineage>
</organism>
<feature type="transmembrane region" description="Helical" evidence="8">
    <location>
        <begin position="115"/>
        <end position="141"/>
    </location>
</feature>
<keyword evidence="4" id="KW-0915">Sodium</keyword>
<keyword evidence="3" id="KW-1003">Cell membrane</keyword>
<feature type="transmembrane region" description="Helical" evidence="8">
    <location>
        <begin position="73"/>
        <end position="94"/>
    </location>
</feature>
<proteinExistence type="inferred from homology"/>
<feature type="transmembrane region" description="Helical" evidence="8">
    <location>
        <begin position="47"/>
        <end position="67"/>
    </location>
</feature>
<evidence type="ECO:0000313" key="9">
    <source>
        <dbReference type="EMBL" id="MBW3468996.1"/>
    </source>
</evidence>
<accession>A0A951MGC1</accession>
<evidence type="ECO:0000256" key="5">
    <source>
        <dbReference type="ARBA" id="ARBA00023065"/>
    </source>
</evidence>
<gene>
    <name evidence="9" type="ORF">EGN73_14435</name>
</gene>
<dbReference type="PANTHER" id="PTHR42985">
    <property type="entry name" value="SODIUM-COUPLED MONOCARBOXYLATE TRANSPORTER"/>
    <property type="match status" value="1"/>
</dbReference>
<feature type="transmembrane region" description="Helical" evidence="8">
    <location>
        <begin position="376"/>
        <end position="399"/>
    </location>
</feature>
<reference evidence="9 10" key="1">
    <citation type="journal article" date="2020" name="Syst. Appl. Microbiol.">
        <title>Arthrospiribacter ruber gen. nov., sp. nov., a novel bacterium isolated from Arthrospira cultures.</title>
        <authorList>
            <person name="Waleron M."/>
            <person name="Misztak A."/>
            <person name="Waleron M.M."/>
            <person name="Furmaniak M."/>
            <person name="Mrozik A."/>
            <person name="Waleron K."/>
        </authorList>
    </citation>
    <scope>NUCLEOTIDE SEQUENCE [LARGE SCALE GENOMIC DNA]</scope>
    <source>
        <strain evidence="9 10">DPMB0001</strain>
    </source>
</reference>
<evidence type="ECO:0000256" key="8">
    <source>
        <dbReference type="SAM" id="Phobius"/>
    </source>
</evidence>
<keyword evidence="2" id="KW-0813">Transport</keyword>
<evidence type="ECO:0000256" key="4">
    <source>
        <dbReference type="ARBA" id="ARBA00023053"/>
    </source>
</evidence>
<dbReference type="EMBL" id="RPHB01000006">
    <property type="protein sequence ID" value="MBW3468996.1"/>
    <property type="molecule type" value="Genomic_DNA"/>
</dbReference>
<dbReference type="GO" id="GO:0015293">
    <property type="term" value="F:symporter activity"/>
    <property type="evidence" value="ECO:0007669"/>
    <property type="project" value="TreeGrafter"/>
</dbReference>
<feature type="transmembrane region" description="Helical" evidence="8">
    <location>
        <begin position="230"/>
        <end position="249"/>
    </location>
</feature>